<gene>
    <name evidence="1" type="ORF">SI859A1_03052</name>
</gene>
<dbReference type="AlphaFoldDB" id="Q1YFX6"/>
<dbReference type="PANTHER" id="PTHR42280">
    <property type="entry name" value="CITG FAMILY PROTEIN"/>
    <property type="match status" value="1"/>
</dbReference>
<dbReference type="GO" id="GO:0046917">
    <property type="term" value="F:triphosphoribosyl-dephospho-CoA synthase activity"/>
    <property type="evidence" value="ECO:0007669"/>
    <property type="project" value="InterPro"/>
</dbReference>
<dbReference type="Proteomes" id="UP000000321">
    <property type="component" value="Unassembled WGS sequence"/>
</dbReference>
<dbReference type="RefSeq" id="WP_009210869.1">
    <property type="nucleotide sequence ID" value="NZ_BBWP01000010.1"/>
</dbReference>
<protein>
    <submittedName>
        <fullName evidence="1">Possible triphosphoribosyl-dephospho-CoA transferase</fullName>
    </submittedName>
</protein>
<keyword evidence="1" id="KW-0808">Transferase</keyword>
<proteinExistence type="predicted"/>
<dbReference type="PANTHER" id="PTHR42280:SF1">
    <property type="entry name" value="CITG FAMILY PROTEIN"/>
    <property type="match status" value="1"/>
</dbReference>
<dbReference type="BioCyc" id="AURANTIMONAS:SI859A1_03052-MONOMER"/>
<evidence type="ECO:0000313" key="2">
    <source>
        <dbReference type="Proteomes" id="UP000000321"/>
    </source>
</evidence>
<dbReference type="Pfam" id="PF01874">
    <property type="entry name" value="CitG"/>
    <property type="match status" value="1"/>
</dbReference>
<accession>Q1YFX6</accession>
<dbReference type="EMBL" id="AAPJ01000005">
    <property type="protein sequence ID" value="EAS49449.1"/>
    <property type="molecule type" value="Genomic_DNA"/>
</dbReference>
<organism evidence="1 2">
    <name type="scientific">Aurantimonas manganoxydans (strain ATCC BAA-1229 / DSM 21871 / SI85-9A1)</name>
    <dbReference type="NCBI Taxonomy" id="287752"/>
    <lineage>
        <taxon>Bacteria</taxon>
        <taxon>Pseudomonadati</taxon>
        <taxon>Pseudomonadota</taxon>
        <taxon>Alphaproteobacteria</taxon>
        <taxon>Hyphomicrobiales</taxon>
        <taxon>Aurantimonadaceae</taxon>
        <taxon>Aurantimonas</taxon>
    </lineage>
</organism>
<comment type="caution">
    <text evidence="1">The sequence shown here is derived from an EMBL/GenBank/DDBJ whole genome shotgun (WGS) entry which is preliminary data.</text>
</comment>
<reference evidence="1 2" key="1">
    <citation type="journal article" date="2008" name="Appl. Environ. Microbiol.">
        <title>Genomic insights into Mn(II) oxidation by the marine alphaproteobacterium Aurantimonas sp. strain SI85-9A1.</title>
        <authorList>
            <person name="Dick G.J."/>
            <person name="Podell S."/>
            <person name="Johnson H.A."/>
            <person name="Rivera-Espinoza Y."/>
            <person name="Bernier-Latmani R."/>
            <person name="McCarthy J.K."/>
            <person name="Torpey J.W."/>
            <person name="Clement B.G."/>
            <person name="Gaasterland T."/>
            <person name="Tebo B.M."/>
        </authorList>
    </citation>
    <scope>NUCLEOTIDE SEQUENCE [LARGE SCALE GENOMIC DNA]</scope>
    <source>
        <strain evidence="1 2">SI85-9A1</strain>
    </source>
</reference>
<sequence>MSLPPDRIAAAFLAACRAELDAAKPGNVHRYADGHGMHADTFEAAARATAPWIARHDLGVGARILGATRASWDAVGLNANLGIVLLCAPLAAAAERPEAGDRDLREAVADVLARLDAQDAHDTFAAIALATPGGLGEAAEQDVRSPPTIGLVEAMRLAADRDLVARQYAGGFREIFEIGVPAITAPDTATQPPGTGPALAAYLAFASVFPDSHLQRKYGLEVAETVRRQMADLAGDVARTQDPDARLALALRLDAALKRDGRNPGTSADLTVASLFAQNLAEAQRE</sequence>
<dbReference type="Gene3D" id="1.10.4200.10">
    <property type="entry name" value="Triphosphoribosyl-dephospho-CoA protein"/>
    <property type="match status" value="1"/>
</dbReference>
<evidence type="ECO:0000313" key="1">
    <source>
        <dbReference type="EMBL" id="EAS49449.1"/>
    </source>
</evidence>
<name>Q1YFX6_AURMS</name>
<dbReference type="GO" id="GO:0005524">
    <property type="term" value="F:ATP binding"/>
    <property type="evidence" value="ECO:0007669"/>
    <property type="project" value="InterPro"/>
</dbReference>
<keyword evidence="2" id="KW-1185">Reference proteome</keyword>
<dbReference type="InterPro" id="IPR002736">
    <property type="entry name" value="CitG"/>
</dbReference>
<dbReference type="HOGENOM" id="CLU_063627_1_0_5"/>